<proteinExistence type="predicted"/>
<dbReference type="GeneID" id="98913909"/>
<protein>
    <recommendedName>
        <fullName evidence="4">DUF3792 family protein</fullName>
    </recommendedName>
</protein>
<feature type="transmembrane region" description="Helical" evidence="1">
    <location>
        <begin position="12"/>
        <end position="32"/>
    </location>
</feature>
<evidence type="ECO:0000256" key="1">
    <source>
        <dbReference type="SAM" id="Phobius"/>
    </source>
</evidence>
<keyword evidence="3" id="KW-1185">Reference proteome</keyword>
<feature type="transmembrane region" description="Helical" evidence="1">
    <location>
        <begin position="71"/>
        <end position="87"/>
    </location>
</feature>
<dbReference type="EMBL" id="SMCQ01000001">
    <property type="protein sequence ID" value="TCW02779.1"/>
    <property type="molecule type" value="Genomic_DNA"/>
</dbReference>
<keyword evidence="1" id="KW-0472">Membrane</keyword>
<keyword evidence="1" id="KW-1133">Transmembrane helix</keyword>
<dbReference type="RefSeq" id="WP_066448497.1">
    <property type="nucleotide sequence ID" value="NZ_CAUWFI010000002.1"/>
</dbReference>
<dbReference type="AlphaFoldDB" id="A0A4R3Z874"/>
<comment type="caution">
    <text evidence="2">The sequence shown here is derived from an EMBL/GenBank/DDBJ whole genome shotgun (WGS) entry which is preliminary data.</text>
</comment>
<evidence type="ECO:0008006" key="4">
    <source>
        <dbReference type="Google" id="ProtNLM"/>
    </source>
</evidence>
<gene>
    <name evidence="2" type="ORF">EDD60_10180</name>
</gene>
<feature type="transmembrane region" description="Helical" evidence="1">
    <location>
        <begin position="38"/>
        <end position="59"/>
    </location>
</feature>
<reference evidence="2 3" key="1">
    <citation type="submission" date="2019-03" db="EMBL/GenBank/DDBJ databases">
        <title>Genomic Encyclopedia of Type Strains, Phase IV (KMG-IV): sequencing the most valuable type-strain genomes for metagenomic binning, comparative biology and taxonomic classification.</title>
        <authorList>
            <person name="Goeker M."/>
        </authorList>
    </citation>
    <scope>NUCLEOTIDE SEQUENCE [LARGE SCALE GENOMIC DNA]</scope>
    <source>
        <strain evidence="2 3">DSM 29487</strain>
    </source>
</reference>
<evidence type="ECO:0000313" key="2">
    <source>
        <dbReference type="EMBL" id="TCW02779.1"/>
    </source>
</evidence>
<evidence type="ECO:0000313" key="3">
    <source>
        <dbReference type="Proteomes" id="UP000295515"/>
    </source>
</evidence>
<organism evidence="2 3">
    <name type="scientific">Longibaculum muris</name>
    <dbReference type="NCBI Taxonomy" id="1796628"/>
    <lineage>
        <taxon>Bacteria</taxon>
        <taxon>Bacillati</taxon>
        <taxon>Bacillota</taxon>
        <taxon>Erysipelotrichia</taxon>
        <taxon>Erysipelotrichales</taxon>
        <taxon>Coprobacillaceae</taxon>
        <taxon>Longibaculum</taxon>
    </lineage>
</organism>
<keyword evidence="1" id="KW-0812">Transmembrane</keyword>
<name>A0A4R3Z874_9FIRM</name>
<accession>A0A4R3Z874</accession>
<dbReference type="Proteomes" id="UP000295515">
    <property type="component" value="Unassembled WGS sequence"/>
</dbReference>
<sequence>MKKTIRTYINTILLFLIPFVVISFILAILSYFMQTNSLVMNVTIQIISYALLILAALYFTSSITQKRLSHCLCFTLIYFLLSLLMHLGNINYLHLFLKSLLFMAIGLFKELKTRK</sequence>